<gene>
    <name evidence="2" type="ORF">RMAR1173_LOCUS13979</name>
</gene>
<dbReference type="Pfam" id="PF01161">
    <property type="entry name" value="PBP"/>
    <property type="match status" value="1"/>
</dbReference>
<feature type="compositionally biased region" description="Polar residues" evidence="1">
    <location>
        <begin position="215"/>
        <end position="225"/>
    </location>
</feature>
<evidence type="ECO:0000256" key="1">
    <source>
        <dbReference type="SAM" id="MobiDB-lite"/>
    </source>
</evidence>
<dbReference type="Gene3D" id="3.90.280.10">
    <property type="entry name" value="PEBP-like"/>
    <property type="match status" value="1"/>
</dbReference>
<name>A0A7S2WP17_9STRA</name>
<protein>
    <submittedName>
        <fullName evidence="2">Uncharacterized protein</fullName>
    </submittedName>
</protein>
<dbReference type="InterPro" id="IPR008914">
    <property type="entry name" value="PEBP"/>
</dbReference>
<proteinExistence type="predicted"/>
<sequence length="236" mass="25232">MGAALCGACGSVHLVDGKALTDAGVVGDVLPNKPTYTNFSADCSLDLIFAGRRFKKTMTPASTQVAPVVEVSGKLDAKGLYTFVLTDPDAPSRKDPLFREFVHHVIVDIPAAALLHPGSKAVGREVLGYVGPAPPYNSGPHRYVAMLFLQSRGEVSKAATASYFASGRVPHRIAEFASMFDLKLVAVSLFQAEWDSTCDESHKKIKFVPPMQYRSPTQLAESQKPSAAPSVAEPAK</sequence>
<dbReference type="InterPro" id="IPR035810">
    <property type="entry name" value="PEBP_euk"/>
</dbReference>
<dbReference type="PANTHER" id="PTHR11362:SF82">
    <property type="entry name" value="PHOSPHATIDYLETHANOLAMINE-BINDING PROTEIN 4"/>
    <property type="match status" value="1"/>
</dbReference>
<dbReference type="CDD" id="cd00866">
    <property type="entry name" value="PEBP_euk"/>
    <property type="match status" value="1"/>
</dbReference>
<dbReference type="PANTHER" id="PTHR11362">
    <property type="entry name" value="PHOSPHATIDYLETHANOLAMINE-BINDING PROTEIN"/>
    <property type="match status" value="1"/>
</dbReference>
<dbReference type="AlphaFoldDB" id="A0A7S2WP17"/>
<reference evidence="2" key="1">
    <citation type="submission" date="2021-01" db="EMBL/GenBank/DDBJ databases">
        <authorList>
            <person name="Corre E."/>
            <person name="Pelletier E."/>
            <person name="Niang G."/>
            <person name="Scheremetjew M."/>
            <person name="Finn R."/>
            <person name="Kale V."/>
            <person name="Holt S."/>
            <person name="Cochrane G."/>
            <person name="Meng A."/>
            <person name="Brown T."/>
            <person name="Cohen L."/>
        </authorList>
    </citation>
    <scope>NUCLEOTIDE SEQUENCE</scope>
    <source>
        <strain evidence="2">CCMP1243</strain>
    </source>
</reference>
<organism evidence="2">
    <name type="scientific">Rhizochromulina marina</name>
    <dbReference type="NCBI Taxonomy" id="1034831"/>
    <lineage>
        <taxon>Eukaryota</taxon>
        <taxon>Sar</taxon>
        <taxon>Stramenopiles</taxon>
        <taxon>Ochrophyta</taxon>
        <taxon>Dictyochophyceae</taxon>
        <taxon>Rhizochromulinales</taxon>
        <taxon>Rhizochromulina</taxon>
    </lineage>
</organism>
<dbReference type="EMBL" id="HBHJ01021129">
    <property type="protein sequence ID" value="CAD9697725.1"/>
    <property type="molecule type" value="Transcribed_RNA"/>
</dbReference>
<dbReference type="SUPFAM" id="SSF49777">
    <property type="entry name" value="PEBP-like"/>
    <property type="match status" value="1"/>
</dbReference>
<accession>A0A7S2WP17</accession>
<dbReference type="InterPro" id="IPR036610">
    <property type="entry name" value="PEBP-like_sf"/>
</dbReference>
<feature type="region of interest" description="Disordered" evidence="1">
    <location>
        <begin position="215"/>
        <end position="236"/>
    </location>
</feature>
<evidence type="ECO:0000313" key="2">
    <source>
        <dbReference type="EMBL" id="CAD9697725.1"/>
    </source>
</evidence>